<proteinExistence type="predicted"/>
<evidence type="ECO:0008006" key="3">
    <source>
        <dbReference type="Google" id="ProtNLM"/>
    </source>
</evidence>
<evidence type="ECO:0000313" key="2">
    <source>
        <dbReference type="Proteomes" id="UP001242045"/>
    </source>
</evidence>
<gene>
    <name evidence="1" type="ORF">J2W31_005951</name>
</gene>
<protein>
    <recommendedName>
        <fullName evidence="3">DUF159 family protein</fullName>
    </recommendedName>
</protein>
<dbReference type="EMBL" id="JAUSRD010000021">
    <property type="protein sequence ID" value="MDP9896810.1"/>
    <property type="molecule type" value="Genomic_DNA"/>
</dbReference>
<organism evidence="1 2">
    <name type="scientific">Variovorax boronicumulans</name>
    <dbReference type="NCBI Taxonomy" id="436515"/>
    <lineage>
        <taxon>Bacteria</taxon>
        <taxon>Pseudomonadati</taxon>
        <taxon>Pseudomonadota</taxon>
        <taxon>Betaproteobacteria</taxon>
        <taxon>Burkholderiales</taxon>
        <taxon>Comamonadaceae</taxon>
        <taxon>Variovorax</taxon>
    </lineage>
</organism>
<comment type="caution">
    <text evidence="1">The sequence shown here is derived from an EMBL/GenBank/DDBJ whole genome shotgun (WGS) entry which is preliminary data.</text>
</comment>
<name>A0AAW8DBU9_9BURK</name>
<dbReference type="RefSeq" id="WP_307601640.1">
    <property type="nucleotide sequence ID" value="NZ_JAUSRD010000021.1"/>
</dbReference>
<dbReference type="Gene3D" id="3.90.1680.10">
    <property type="entry name" value="SOS response associated peptidase-like"/>
    <property type="match status" value="1"/>
</dbReference>
<dbReference type="Proteomes" id="UP001242045">
    <property type="component" value="Unassembled WGS sequence"/>
</dbReference>
<evidence type="ECO:0000313" key="1">
    <source>
        <dbReference type="EMBL" id="MDP9896810.1"/>
    </source>
</evidence>
<sequence length="238" mass="27708">MSVRRGSQKESFSEFDWIKAKAAAMFVCSSCNESVACAADGWVEEVYFDEEYGGKGRDWEYRFHPRYFEPPLVLLDVPPNCPEEVTGHLHTSFSMYFCNPGAAANAARIALEALMDHWAVRSTNPDGSYISLHRRIEKLPVPFDNPVMSRFHNPGDEKRMVVILDPEEYDEWLSCPVQNAPRFFRQWMGQLETYPARWLRERRRQSPCLRLRLSPRRAIRPCRTACSRRKKTRSGRVL</sequence>
<dbReference type="SUPFAM" id="SSF143081">
    <property type="entry name" value="BB1717-like"/>
    <property type="match status" value="1"/>
</dbReference>
<dbReference type="InterPro" id="IPR036590">
    <property type="entry name" value="SRAP-like"/>
</dbReference>
<accession>A0AAW8DBU9</accession>
<dbReference type="AlphaFoldDB" id="A0AAW8DBU9"/>
<reference evidence="1" key="1">
    <citation type="submission" date="2023-07" db="EMBL/GenBank/DDBJ databases">
        <title>Sorghum-associated microbial communities from plants grown in Nebraska, USA.</title>
        <authorList>
            <person name="Schachtman D."/>
        </authorList>
    </citation>
    <scope>NUCLEOTIDE SEQUENCE</scope>
    <source>
        <strain evidence="1">DS3754</strain>
    </source>
</reference>